<keyword evidence="8" id="KW-1185">Reference proteome</keyword>
<name>A0ABT0YMP9_9BURK</name>
<dbReference type="RefSeq" id="WP_251778212.1">
    <property type="nucleotide sequence ID" value="NZ_JAMKFE010000005.1"/>
</dbReference>
<feature type="region of interest" description="Disordered" evidence="6">
    <location>
        <begin position="120"/>
        <end position="142"/>
    </location>
</feature>
<dbReference type="InterPro" id="IPR051906">
    <property type="entry name" value="TolC-like"/>
</dbReference>
<keyword evidence="4" id="KW-0472">Membrane</keyword>
<gene>
    <name evidence="7" type="ORF">M8A51_10700</name>
</gene>
<comment type="subcellular location">
    <subcellularLocation>
        <location evidence="1">Cell outer membrane</location>
    </subcellularLocation>
</comment>
<sequence length="510" mass="56833">MEHTILTIARRRTPFRRLLLASLVAVAFTGCAIQPRSLTADELRTAVQQDRSRMFAEQEPLQGAITLEEAMARAIKYNLDHRLKLMEEAVSQRQLDLSRTDLLPKLAASAGYTHRDNVLASSSRSVRTGTESLEPSTSTDDERYTTDLTLSWNVLDFGVSYYQASQQADRLLVAQERRRKVLHLLMQQTRQAYWQAAGAQALQGKVEPVLALARQALEDARKVEVEKLRSPLEALTYQRQLLDIVRQLEAVRDDLAQAKPRLAAIMNLGPGRPFEVSGALTLDVPKLAISTDVMEETALTHRPELVEAHYNERIGLLETRKAMAKLFPGIELSLGGHYDSNSYLVNQHWGDVGVKVSWNLLNVLNAGKIRGLAQAQLEVAQRQRLALNMAVLTQVHVAHLDYLGKLRQYELTQQLHTVEQRILQYTRNAASANAQSKLEEIRAAATAMMAELRLYQNYGALQGAYGQVIATLGLDPLPESVGAHDLKTLGEAVRASEQAWQKVIDPQGGT</sequence>
<evidence type="ECO:0000256" key="5">
    <source>
        <dbReference type="ARBA" id="ARBA00023237"/>
    </source>
</evidence>
<accession>A0ABT0YMP9</accession>
<dbReference type="PANTHER" id="PTHR30026">
    <property type="entry name" value="OUTER MEMBRANE PROTEIN TOLC"/>
    <property type="match status" value="1"/>
</dbReference>
<dbReference type="Proteomes" id="UP001165541">
    <property type="component" value="Unassembled WGS sequence"/>
</dbReference>
<evidence type="ECO:0000256" key="6">
    <source>
        <dbReference type="SAM" id="MobiDB-lite"/>
    </source>
</evidence>
<proteinExistence type="predicted"/>
<keyword evidence="5" id="KW-0998">Cell outer membrane</keyword>
<evidence type="ECO:0000256" key="2">
    <source>
        <dbReference type="ARBA" id="ARBA00022452"/>
    </source>
</evidence>
<reference evidence="7" key="1">
    <citation type="submission" date="2022-05" db="EMBL/GenBank/DDBJ databases">
        <title>Schlegelella sp. nov., isolated from mangrove soil.</title>
        <authorList>
            <person name="Liu Y."/>
            <person name="Ge X."/>
            <person name="Liu W."/>
        </authorList>
    </citation>
    <scope>NUCLEOTIDE SEQUENCE</scope>
    <source>
        <strain evidence="7">S2-27</strain>
    </source>
</reference>
<feature type="compositionally biased region" description="Polar residues" evidence="6">
    <location>
        <begin position="120"/>
        <end position="138"/>
    </location>
</feature>
<evidence type="ECO:0000313" key="7">
    <source>
        <dbReference type="EMBL" id="MCM5680002.1"/>
    </source>
</evidence>
<keyword evidence="3" id="KW-0812">Transmembrane</keyword>
<protein>
    <submittedName>
        <fullName evidence="7">TolC family protein</fullName>
    </submittedName>
</protein>
<evidence type="ECO:0000256" key="3">
    <source>
        <dbReference type="ARBA" id="ARBA00022692"/>
    </source>
</evidence>
<evidence type="ECO:0000313" key="8">
    <source>
        <dbReference type="Proteomes" id="UP001165541"/>
    </source>
</evidence>
<dbReference type="Gene3D" id="1.20.1600.10">
    <property type="entry name" value="Outer membrane efflux proteins (OEP)"/>
    <property type="match status" value="1"/>
</dbReference>
<dbReference type="PANTHER" id="PTHR30026:SF20">
    <property type="entry name" value="OUTER MEMBRANE PROTEIN TOLC"/>
    <property type="match status" value="1"/>
</dbReference>
<evidence type="ECO:0000256" key="4">
    <source>
        <dbReference type="ARBA" id="ARBA00023136"/>
    </source>
</evidence>
<dbReference type="SUPFAM" id="SSF56954">
    <property type="entry name" value="Outer membrane efflux proteins (OEP)"/>
    <property type="match status" value="1"/>
</dbReference>
<organism evidence="7 8">
    <name type="scientific">Caldimonas mangrovi</name>
    <dbReference type="NCBI Taxonomy" id="2944811"/>
    <lineage>
        <taxon>Bacteria</taxon>
        <taxon>Pseudomonadati</taxon>
        <taxon>Pseudomonadota</taxon>
        <taxon>Betaproteobacteria</taxon>
        <taxon>Burkholderiales</taxon>
        <taxon>Sphaerotilaceae</taxon>
        <taxon>Caldimonas</taxon>
    </lineage>
</organism>
<comment type="caution">
    <text evidence="7">The sequence shown here is derived from an EMBL/GenBank/DDBJ whole genome shotgun (WGS) entry which is preliminary data.</text>
</comment>
<evidence type="ECO:0000256" key="1">
    <source>
        <dbReference type="ARBA" id="ARBA00004442"/>
    </source>
</evidence>
<keyword evidence="2" id="KW-1134">Transmembrane beta strand</keyword>
<dbReference type="EMBL" id="JAMKFE010000005">
    <property type="protein sequence ID" value="MCM5680002.1"/>
    <property type="molecule type" value="Genomic_DNA"/>
</dbReference>